<feature type="compositionally biased region" description="Basic and acidic residues" evidence="6">
    <location>
        <begin position="410"/>
        <end position="426"/>
    </location>
</feature>
<evidence type="ECO:0000313" key="11">
    <source>
        <dbReference type="Proteomes" id="UP001497382"/>
    </source>
</evidence>
<feature type="domain" description="DH" evidence="9">
    <location>
        <begin position="1929"/>
        <end position="2113"/>
    </location>
</feature>
<dbReference type="Pfam" id="PF07653">
    <property type="entry name" value="SH3_2"/>
    <property type="match status" value="1"/>
</dbReference>
<dbReference type="Pfam" id="PF00621">
    <property type="entry name" value="RhoGEF"/>
    <property type="match status" value="1"/>
</dbReference>
<accession>A0AAV2AAS3</accession>
<dbReference type="GO" id="GO:0005085">
    <property type="term" value="F:guanyl-nucleotide exchange factor activity"/>
    <property type="evidence" value="ECO:0007669"/>
    <property type="project" value="UniProtKB-KW"/>
</dbReference>
<dbReference type="PROSITE" id="PS50010">
    <property type="entry name" value="DH_2"/>
    <property type="match status" value="1"/>
</dbReference>
<dbReference type="InterPro" id="IPR055251">
    <property type="entry name" value="SOS1_NGEF_PH"/>
</dbReference>
<reference evidence="10 11" key="1">
    <citation type="submission" date="2024-04" db="EMBL/GenBank/DDBJ databases">
        <authorList>
            <person name="Rising A."/>
            <person name="Reimegard J."/>
            <person name="Sonavane S."/>
            <person name="Akerstrom W."/>
            <person name="Nylinder S."/>
            <person name="Hedman E."/>
            <person name="Kallberg Y."/>
        </authorList>
    </citation>
    <scope>NUCLEOTIDE SEQUENCE [LARGE SCALE GENOMIC DNA]</scope>
</reference>
<dbReference type="GO" id="GO:0005737">
    <property type="term" value="C:cytoplasm"/>
    <property type="evidence" value="ECO:0007669"/>
    <property type="project" value="UniProtKB-SubCell"/>
</dbReference>
<feature type="region of interest" description="Disordered" evidence="6">
    <location>
        <begin position="1785"/>
        <end position="1808"/>
    </location>
</feature>
<evidence type="ECO:0000259" key="9">
    <source>
        <dbReference type="PROSITE" id="PS50010"/>
    </source>
</evidence>
<dbReference type="PROSITE" id="PS00741">
    <property type="entry name" value="DH_1"/>
    <property type="match status" value="1"/>
</dbReference>
<keyword evidence="11" id="KW-1185">Reference proteome</keyword>
<dbReference type="InterPro" id="IPR001849">
    <property type="entry name" value="PH_domain"/>
</dbReference>
<keyword evidence="4" id="KW-0344">Guanine-nucleotide releasing factor</keyword>
<feature type="region of interest" description="Disordered" evidence="6">
    <location>
        <begin position="1037"/>
        <end position="1066"/>
    </location>
</feature>
<evidence type="ECO:0000256" key="5">
    <source>
        <dbReference type="PROSITE-ProRule" id="PRU00192"/>
    </source>
</evidence>
<dbReference type="Proteomes" id="UP001497382">
    <property type="component" value="Unassembled WGS sequence"/>
</dbReference>
<comment type="caution">
    <text evidence="10">The sequence shown here is derived from an EMBL/GenBank/DDBJ whole genome shotgun (WGS) entry which is preliminary data.</text>
</comment>
<feature type="region of interest" description="Disordered" evidence="6">
    <location>
        <begin position="971"/>
        <end position="1014"/>
    </location>
</feature>
<keyword evidence="3" id="KW-0963">Cytoplasm</keyword>
<evidence type="ECO:0000256" key="4">
    <source>
        <dbReference type="ARBA" id="ARBA00022658"/>
    </source>
</evidence>
<evidence type="ECO:0000256" key="6">
    <source>
        <dbReference type="SAM" id="MobiDB-lite"/>
    </source>
</evidence>
<feature type="domain" description="PH" evidence="8">
    <location>
        <begin position="2144"/>
        <end position="2249"/>
    </location>
</feature>
<gene>
    <name evidence="10" type="ORF">LARSCL_LOCUS11355</name>
</gene>
<dbReference type="PANTHER" id="PTHR47544:SF3">
    <property type="entry name" value="RHO GUANINE NUCLEOTIDE EXCHANGE FACTOR 4 ISOFORM X1"/>
    <property type="match status" value="1"/>
</dbReference>
<dbReference type="SMART" id="SM00326">
    <property type="entry name" value="SH3"/>
    <property type="match status" value="1"/>
</dbReference>
<evidence type="ECO:0000259" key="7">
    <source>
        <dbReference type="PROSITE" id="PS50002"/>
    </source>
</evidence>
<dbReference type="InterPro" id="IPR000219">
    <property type="entry name" value="DH_dom"/>
</dbReference>
<feature type="region of interest" description="Disordered" evidence="6">
    <location>
        <begin position="1487"/>
        <end position="1522"/>
    </location>
</feature>
<dbReference type="SUPFAM" id="SSF50044">
    <property type="entry name" value="SH3-domain"/>
    <property type="match status" value="1"/>
</dbReference>
<dbReference type="Gene3D" id="2.30.30.40">
    <property type="entry name" value="SH3 Domains"/>
    <property type="match status" value="1"/>
</dbReference>
<name>A0AAV2AAS3_9ARAC</name>
<feature type="region of interest" description="Disordered" evidence="6">
    <location>
        <begin position="496"/>
        <end position="582"/>
    </location>
</feature>
<dbReference type="SMART" id="SM00325">
    <property type="entry name" value="RhoGEF"/>
    <property type="match status" value="1"/>
</dbReference>
<dbReference type="CDD" id="cd11828">
    <property type="entry name" value="SH3_ARHGEF9_like"/>
    <property type="match status" value="1"/>
</dbReference>
<dbReference type="Gene3D" id="1.20.900.10">
    <property type="entry name" value="Dbl homology (DH) domain"/>
    <property type="match status" value="1"/>
</dbReference>
<evidence type="ECO:0000259" key="8">
    <source>
        <dbReference type="PROSITE" id="PS50003"/>
    </source>
</evidence>
<dbReference type="GO" id="GO:0035556">
    <property type="term" value="P:intracellular signal transduction"/>
    <property type="evidence" value="ECO:0007669"/>
    <property type="project" value="InterPro"/>
</dbReference>
<protein>
    <submittedName>
        <fullName evidence="10">Uncharacterized protein</fullName>
    </submittedName>
</protein>
<sequence length="2352" mass="265403">MWLDICMHDPTVITILHTEYPMPEKIFESVVVSMANMLDNVAVRSIAKHRNKLMSLVESTKKRKKKKQKTWAVPPSNIEHLVFKKIPTSPIDPGPNFNGLHYCEDTPVQDEYDGDDPEDSYDELDILTQSERLPGSPFCPLGRIAFGFNFQRKLFIFERVCCAVYEASMCICFRLSSVSFGFPFKEVVVSLLPKLMLLCVAGGSGAEFRRDRPQAGSRCSSQSFLIKSNANQQVMVEERCSMTSSAASNDHVAARATLSLHLKSNKVPHSCSKESSVAYKSRVIVVSGEGAALGSCSDKGETCSTTTTFKSNVVNGKRGTNTILVRYKPSKPVSEDSDDELQFEFSSKARSSSPSSESSSIKKSISAWAQIMELEGYRSPAVGLDNGPSKRVSSESDSISNFSSLSAESYRSEPSESSYERQTGDEGRFRKHNIISIASKCAPSTVNDSAESCADSSKNRYMKNISLNPDGSNQLHILSMRSKGFVPNRYSDTVSNSVSSNDISGMPQTLSKMPPKCKSSMYRSESSRVTKIPSQEKHKYRRKTLPDGTLSLNASAAPLNKPASVAKNQKSPEHDPNASWGRYNSRAMRDSVRKVAEKYAETVYLRRQTRSQLDSLPESKRVPMTGCIVHSNDHDHPHVSKRELLSENHLYLSKRANSTSHLHEIPSEKESSSRNRLHFVMPASLRHDHSSMHAINNCLKAEVHYKPKYGEMNQDQEEEANFILSENSRLNSSIDEDSLNSVDVSKLLSLDFNYENAQSSYFEKDANEIFDGEFGNNNNLQEDRCRGVLPRTKKYQTSNPLKSSQSISSIECRISSAETKPFQVSFRMQDVKSKLCADCAQSAELGPPNKQSACRARHHLSDACSHKDVMISQISLLKRAPLVIDEGDSSPPLYLRPANSKFNSGTRKCTMLTAREMEELVHGKESADTKLNQTSVTSKVSNWIQKQKDKRKPVFFIGDAPAFYNEKVNESNLGTNSKYSSHKSRRSLSLSSVREGETSISISDRPDNTSDLSSFANGEEMLLKPNEHKGLFIKRTSSSCSNRGSIRRKGRQGSPAREEKETIKNHHCQHNQVDESITSWGNRIHRKPKNCCHKELITTNDLSYRNNTESLVQSEGNHNDSETSQQKCSTFRKNIQQSNSSPKASGKKCFYSSEALNLHVANNSLIYGDPSLLGGQGSRHSYSVISTPNSDLSELARPERSSTAKKLLNFKQITRALSLHSLKKKTREVPMCSNVAAQVPVISLSKWSRGSKRKIENMKYGSLRKSISYCELTARGAKVSGKLDFPIKSLNKTKAPVQKPPTKPPSCACASSLRRSVSLYWQFPLQKTQEYAIENPKSDLLAKICFSRLHRRNTLLPFLREVKNKKSETNEVSKHHYLNGETRNTLLDYKQQSTSRPLILKHEKKTVSIVNELESPQSALNGDKDLQEESGIIMGLGRNYILNEIDSSSNLSVLEEYLPATSDGKLMNNKVPVSMNKNKTPIVLRLQNKTSRSERYAKGRSASEIWSKNDQKSSSNKKRPSSQFYDIEEFELKSENEPNLGQISNIVSCSQPSLCAVDQISNIPQSSSGLVNRHLPLHTSTPQLTPADSLLQRFRKSFAIRFKKKTETTSNIGTLKPSTDLVSNSKDLVDTPKEKLSCNNFITIDQSQSKPANICDKKTSPSVRRRDLSLTYSTCRKRNRRKTDWRTSLFCDSVDSVFDTANKLCVDKCRMDGKQDLRTPPDTANSDDQQKNLTSLDQIWRANPVKLCRVHSRLLMCRHKGRYRLRRSISQPVELEMSGSVHNLRESTHGSADHDSFQKGSLSSEDEASSESDIYHSYCCSPTRRSNTCWELSADGTMYAEALWDHETLDSEELPFQAGDIIEVTDTSDQDWWWGTKDGQGGWFPSAFVRLYVSHRGPSLHFNGQQSDGIQIPYSPCKVSMNNLSCEQVRANIVQEIVATERDYVKHLKDVVEGYLKQVHRRPDMFSKERIETVFGNIKEIYTFQSQFLKELEDCLDKESPHLSQIGNCFLNHKEEFKIYSQYCNNHPLAVSELQELYCDSQYIHFFEACRLLQEMIDISLDGFLLTPIQRICKYPLQLAELLKFTDENHPDHVPVSNALSAMKEVAELVNERKRRMECLERLAEWQSTIEGWEGPDVLDTSSVLIHCGEVTRVSSSWSRDIYLFLFDHQLIYCKKDLLKRHTYAYKGRLNLDHCDIVDVEDGKDSQFAVNVKNAWKIYCKDKEKWYLFYAKTFPEKEQWLRAFKAERQRVNDDEKQAFVVTEEAKRSARLAVHNKHKPKRPRAKFTKGRRCHPDVAVTELLLDSPNAKSRSGSLPSNIHPELAIMAGAKLGPTRKKGSGWFHFGSGKKPKS</sequence>
<dbReference type="CDD" id="cd00160">
    <property type="entry name" value="RhoGEF"/>
    <property type="match status" value="1"/>
</dbReference>
<evidence type="ECO:0000256" key="3">
    <source>
        <dbReference type="ARBA" id="ARBA00022490"/>
    </source>
</evidence>
<dbReference type="InterPro" id="IPR001452">
    <property type="entry name" value="SH3_domain"/>
</dbReference>
<dbReference type="SUPFAM" id="SSF50729">
    <property type="entry name" value="PH domain-like"/>
    <property type="match status" value="1"/>
</dbReference>
<comment type="subcellular location">
    <subcellularLocation>
        <location evidence="1">Cytoplasm</location>
    </subcellularLocation>
</comment>
<dbReference type="InterPro" id="IPR036028">
    <property type="entry name" value="SH3-like_dom_sf"/>
</dbReference>
<feature type="region of interest" description="Disordered" evidence="6">
    <location>
        <begin position="403"/>
        <end position="426"/>
    </location>
</feature>
<feature type="region of interest" description="Disordered" evidence="6">
    <location>
        <begin position="379"/>
        <end position="398"/>
    </location>
</feature>
<organism evidence="10 11">
    <name type="scientific">Larinioides sclopetarius</name>
    <dbReference type="NCBI Taxonomy" id="280406"/>
    <lineage>
        <taxon>Eukaryota</taxon>
        <taxon>Metazoa</taxon>
        <taxon>Ecdysozoa</taxon>
        <taxon>Arthropoda</taxon>
        <taxon>Chelicerata</taxon>
        <taxon>Arachnida</taxon>
        <taxon>Araneae</taxon>
        <taxon>Araneomorphae</taxon>
        <taxon>Entelegynae</taxon>
        <taxon>Araneoidea</taxon>
        <taxon>Araneidae</taxon>
        <taxon>Larinioides</taxon>
    </lineage>
</organism>
<dbReference type="PANTHER" id="PTHR47544">
    <property type="entry name" value="RHO GUANINE NUCLEOTIDE EXCHANGE FACTOR 4"/>
    <property type="match status" value="1"/>
</dbReference>
<dbReference type="InterPro" id="IPR001331">
    <property type="entry name" value="GDS_CDC24_CS"/>
</dbReference>
<keyword evidence="2 5" id="KW-0728">SH3 domain</keyword>
<evidence type="ECO:0000256" key="2">
    <source>
        <dbReference type="ARBA" id="ARBA00022443"/>
    </source>
</evidence>
<dbReference type="PROSITE" id="PS50003">
    <property type="entry name" value="PH_DOMAIN"/>
    <property type="match status" value="1"/>
</dbReference>
<dbReference type="Pfam" id="PF22697">
    <property type="entry name" value="SOS1_NGEF_PH"/>
    <property type="match status" value="1"/>
</dbReference>
<dbReference type="SMART" id="SM00233">
    <property type="entry name" value="PH"/>
    <property type="match status" value="1"/>
</dbReference>
<dbReference type="InterPro" id="IPR011993">
    <property type="entry name" value="PH-like_dom_sf"/>
</dbReference>
<dbReference type="EMBL" id="CAXIEN010000140">
    <property type="protein sequence ID" value="CAL1281081.1"/>
    <property type="molecule type" value="Genomic_DNA"/>
</dbReference>
<dbReference type="InterPro" id="IPR035899">
    <property type="entry name" value="DBL_dom_sf"/>
</dbReference>
<dbReference type="SUPFAM" id="SSF48065">
    <property type="entry name" value="DBL homology domain (DH-domain)"/>
    <property type="match status" value="1"/>
</dbReference>
<feature type="compositionally biased region" description="Basic and acidic residues" evidence="6">
    <location>
        <begin position="1785"/>
        <end position="1797"/>
    </location>
</feature>
<dbReference type="CDD" id="cd01224">
    <property type="entry name" value="PH_Collybistin_ASEF"/>
    <property type="match status" value="1"/>
</dbReference>
<dbReference type="Gene3D" id="2.30.29.30">
    <property type="entry name" value="Pleckstrin-homology domain (PH domain)/Phosphotyrosine-binding domain (PTB)"/>
    <property type="match status" value="1"/>
</dbReference>
<evidence type="ECO:0000313" key="10">
    <source>
        <dbReference type="EMBL" id="CAL1281081.1"/>
    </source>
</evidence>
<evidence type="ECO:0000256" key="1">
    <source>
        <dbReference type="ARBA" id="ARBA00004496"/>
    </source>
</evidence>
<feature type="domain" description="SH3" evidence="7">
    <location>
        <begin position="1835"/>
        <end position="1894"/>
    </location>
</feature>
<feature type="compositionally biased region" description="Polar residues" evidence="6">
    <location>
        <begin position="521"/>
        <end position="533"/>
    </location>
</feature>
<dbReference type="PROSITE" id="PS50002">
    <property type="entry name" value="SH3"/>
    <property type="match status" value="1"/>
</dbReference>
<proteinExistence type="predicted"/>